<protein>
    <submittedName>
        <fullName evidence="2">Peroxiredoxin, Ohr family protein</fullName>
    </submittedName>
</protein>
<keyword evidence="3" id="KW-1185">Reference proteome</keyword>
<proteinExistence type="inferred from homology"/>
<organism evidence="2 3">
    <name type="scientific">Mycoplasmopsis alligatoris A21JP2</name>
    <dbReference type="NCBI Taxonomy" id="747682"/>
    <lineage>
        <taxon>Bacteria</taxon>
        <taxon>Bacillati</taxon>
        <taxon>Mycoplasmatota</taxon>
        <taxon>Mycoplasmoidales</taxon>
        <taxon>Metamycoplasmataceae</taxon>
        <taxon>Mycoplasmopsis</taxon>
    </lineage>
</organism>
<evidence type="ECO:0000313" key="3">
    <source>
        <dbReference type="Proteomes" id="UP000004757"/>
    </source>
</evidence>
<dbReference type="GO" id="GO:0006979">
    <property type="term" value="P:response to oxidative stress"/>
    <property type="evidence" value="ECO:0007669"/>
    <property type="project" value="InterPro"/>
</dbReference>
<dbReference type="InterPro" id="IPR003718">
    <property type="entry name" value="OsmC/Ohr_fam"/>
</dbReference>
<dbReference type="AlphaFoldDB" id="D4XUW0"/>
<sequence length="150" mass="16494">MSQLRQVYETVCHACDGREGKVWSDDGHLKQEIDLIKAVGGKGEKSNPEQLFAAGYAACFSSIALYTTKRFKLNVPELPVGVKVKLFNQEDNVFAFSLKVEISATIPGVSDEDAVRVMKEAHRNCAYSNIVKPGVVEKLTVNGIDIPVHE</sequence>
<dbReference type="NCBIfam" id="TIGR03561">
    <property type="entry name" value="organ_hyd_perox"/>
    <property type="match status" value="1"/>
</dbReference>
<name>D4XUW0_9BACT</name>
<dbReference type="Pfam" id="PF02566">
    <property type="entry name" value="OsmC"/>
    <property type="match status" value="1"/>
</dbReference>
<dbReference type="Gene3D" id="3.30.300.20">
    <property type="match status" value="1"/>
</dbReference>
<dbReference type="InterPro" id="IPR019953">
    <property type="entry name" value="OHR"/>
</dbReference>
<reference evidence="2 3" key="1">
    <citation type="submission" date="2010-03" db="EMBL/GenBank/DDBJ databases">
        <authorList>
            <person name="Glass J.I."/>
            <person name="Benders G.A."/>
            <person name="Durkin A.S."/>
            <person name="Farmerie W.G."/>
            <person name="Hlavinka K."/>
            <person name="Hostetler J."/>
            <person name="Jackson J."/>
            <person name="May M.A."/>
            <person name="Miller R.H."/>
            <person name="Paralanov V."/>
            <person name="Radune D."/>
            <person name="Szczypinski B."/>
            <person name="Brown D.R."/>
        </authorList>
    </citation>
    <scope>NUCLEOTIDE SEQUENCE [LARGE SCALE GENOMIC DNA]</scope>
    <source>
        <strain evidence="2 3">A21JP2</strain>
    </source>
</reference>
<dbReference type="InterPro" id="IPR015946">
    <property type="entry name" value="KH_dom-like_a/b"/>
</dbReference>
<dbReference type="PANTHER" id="PTHR33797">
    <property type="entry name" value="ORGANIC HYDROPEROXIDE RESISTANCE PROTEIN-LIKE"/>
    <property type="match status" value="1"/>
</dbReference>
<dbReference type="PANTHER" id="PTHR33797:SF2">
    <property type="entry name" value="ORGANIC HYDROPEROXIDE RESISTANCE PROTEIN-LIKE"/>
    <property type="match status" value="1"/>
</dbReference>
<dbReference type="eggNOG" id="COG1764">
    <property type="taxonomic scope" value="Bacteria"/>
</dbReference>
<dbReference type="SUPFAM" id="SSF82784">
    <property type="entry name" value="OsmC-like"/>
    <property type="match status" value="1"/>
</dbReference>
<dbReference type="InterPro" id="IPR036102">
    <property type="entry name" value="OsmC/Ohrsf"/>
</dbReference>
<dbReference type="EMBL" id="ADNC01000002">
    <property type="protein sequence ID" value="EFF41867.1"/>
    <property type="molecule type" value="Genomic_DNA"/>
</dbReference>
<accession>D4XUW0</accession>
<comment type="similarity">
    <text evidence="1">Belongs to the OsmC/Ohr family.</text>
</comment>
<dbReference type="STRING" id="747682.MALL_0114"/>
<dbReference type="Gene3D" id="2.20.25.10">
    <property type="match status" value="1"/>
</dbReference>
<dbReference type="RefSeq" id="WP_005683151.1">
    <property type="nucleotide sequence ID" value="NZ_ADNC01000002.1"/>
</dbReference>
<evidence type="ECO:0000256" key="1">
    <source>
        <dbReference type="ARBA" id="ARBA00007378"/>
    </source>
</evidence>
<dbReference type="Proteomes" id="UP000004757">
    <property type="component" value="Unassembled WGS sequence"/>
</dbReference>
<gene>
    <name evidence="2" type="ORF">MALL_0114</name>
</gene>
<dbReference type="OrthoDB" id="9797508at2"/>
<comment type="caution">
    <text evidence="2">The sequence shown here is derived from an EMBL/GenBank/DDBJ whole genome shotgun (WGS) entry which is preliminary data.</text>
</comment>
<evidence type="ECO:0000313" key="2">
    <source>
        <dbReference type="EMBL" id="EFF41867.1"/>
    </source>
</evidence>